<name>A0ABN7UKI0_GIGMA</name>
<evidence type="ECO:0000313" key="2">
    <source>
        <dbReference type="Proteomes" id="UP000789901"/>
    </source>
</evidence>
<proteinExistence type="predicted"/>
<sequence>MTYLKFSQAYRKCVQGHVDFVDEITAVLQLYNIAVIILDAIKG</sequence>
<organism evidence="1 2">
    <name type="scientific">Gigaspora margarita</name>
    <dbReference type="NCBI Taxonomy" id="4874"/>
    <lineage>
        <taxon>Eukaryota</taxon>
        <taxon>Fungi</taxon>
        <taxon>Fungi incertae sedis</taxon>
        <taxon>Mucoromycota</taxon>
        <taxon>Glomeromycotina</taxon>
        <taxon>Glomeromycetes</taxon>
        <taxon>Diversisporales</taxon>
        <taxon>Gigasporaceae</taxon>
        <taxon>Gigaspora</taxon>
    </lineage>
</organism>
<gene>
    <name evidence="1" type="ORF">GMARGA_LOCUS7761</name>
</gene>
<feature type="non-terminal residue" evidence="1">
    <location>
        <position position="43"/>
    </location>
</feature>
<reference evidence="1 2" key="1">
    <citation type="submission" date="2021-06" db="EMBL/GenBank/DDBJ databases">
        <authorList>
            <person name="Kallberg Y."/>
            <person name="Tangrot J."/>
            <person name="Rosling A."/>
        </authorList>
    </citation>
    <scope>NUCLEOTIDE SEQUENCE [LARGE SCALE GENOMIC DNA]</scope>
    <source>
        <strain evidence="1 2">120-4 pot B 10/14</strain>
    </source>
</reference>
<accession>A0ABN7UKI0</accession>
<evidence type="ECO:0000313" key="1">
    <source>
        <dbReference type="EMBL" id="CAG8619341.1"/>
    </source>
</evidence>
<comment type="caution">
    <text evidence="1">The sequence shown here is derived from an EMBL/GenBank/DDBJ whole genome shotgun (WGS) entry which is preliminary data.</text>
</comment>
<dbReference type="EMBL" id="CAJVQB010003841">
    <property type="protein sequence ID" value="CAG8619341.1"/>
    <property type="molecule type" value="Genomic_DNA"/>
</dbReference>
<keyword evidence="2" id="KW-1185">Reference proteome</keyword>
<protein>
    <submittedName>
        <fullName evidence="1">18246_t:CDS:1</fullName>
    </submittedName>
</protein>
<dbReference type="Proteomes" id="UP000789901">
    <property type="component" value="Unassembled WGS sequence"/>
</dbReference>